<feature type="transmembrane region" description="Helical" evidence="8">
    <location>
        <begin position="265"/>
        <end position="287"/>
    </location>
</feature>
<evidence type="ECO:0000256" key="5">
    <source>
        <dbReference type="ARBA" id="ARBA00022692"/>
    </source>
</evidence>
<dbReference type="PANTHER" id="PTHR34975">
    <property type="entry name" value="SPORE GERMINATION PROTEIN A2"/>
    <property type="match status" value="1"/>
</dbReference>
<feature type="transmembrane region" description="Helical" evidence="8">
    <location>
        <begin position="213"/>
        <end position="235"/>
    </location>
</feature>
<sequence>MNRYYYYLVAVNMLVNIIVFIPKILLNERKSGAVMAIVLAIFIALFLLYCYTNLMNQFPGKGLPELLKENTAKWFYTVTIFLHGIMWFIAGLITLIGFTDLIKRFMNPDMPQTMIVIVFLAFITYAALLDSKKVLYSIEIILLLSMPLIVVIFIKAYTSESLNWDFVRLPLTYYYKLPDYTTISACAYTFQGFLNISIFNRVFTKKQVLKGNMLIGIGLFGLVTLFTTMFIPIGFQGFQGVGDLVFPWIVTSDSMRMQFIFVERVLYIFLLLFVGLSIINIVIHWHVAVEYFKCIFTFKKLEWKGRNLSDYVIFLAFWVLTLTIANYLTEYQALKYTMIWLNFLIPFNLFGIAILWYFMRRAKA</sequence>
<feature type="transmembrane region" description="Helical" evidence="8">
    <location>
        <begin position="134"/>
        <end position="154"/>
    </location>
</feature>
<keyword evidence="7 8" id="KW-0472">Membrane</keyword>
<evidence type="ECO:0000256" key="1">
    <source>
        <dbReference type="ARBA" id="ARBA00004141"/>
    </source>
</evidence>
<evidence type="ECO:0000256" key="8">
    <source>
        <dbReference type="SAM" id="Phobius"/>
    </source>
</evidence>
<dbReference type="Pfam" id="PF03845">
    <property type="entry name" value="Spore_permease"/>
    <property type="match status" value="1"/>
</dbReference>
<evidence type="ECO:0000256" key="7">
    <source>
        <dbReference type="ARBA" id="ARBA00023136"/>
    </source>
</evidence>
<feature type="transmembrane region" description="Helical" evidence="8">
    <location>
        <begin position="74"/>
        <end position="98"/>
    </location>
</feature>
<keyword evidence="6 8" id="KW-1133">Transmembrane helix</keyword>
<protein>
    <submittedName>
        <fullName evidence="9">GerAB/ArcD/ProY family transporter</fullName>
    </submittedName>
</protein>
<dbReference type="RefSeq" id="WP_377914178.1">
    <property type="nucleotide sequence ID" value="NZ_JBHRZT010000032.1"/>
</dbReference>
<comment type="subcellular location">
    <subcellularLocation>
        <location evidence="1">Membrane</location>
        <topology evidence="1">Multi-pass membrane protein</topology>
    </subcellularLocation>
</comment>
<evidence type="ECO:0000256" key="2">
    <source>
        <dbReference type="ARBA" id="ARBA00007998"/>
    </source>
</evidence>
<keyword evidence="4" id="KW-0309">Germination</keyword>
<name>A0ABV8AZZ2_9BACI</name>
<evidence type="ECO:0000313" key="9">
    <source>
        <dbReference type="EMBL" id="MFC3883577.1"/>
    </source>
</evidence>
<feature type="transmembrane region" description="Helical" evidence="8">
    <location>
        <begin position="308"/>
        <end position="327"/>
    </location>
</feature>
<proteinExistence type="inferred from homology"/>
<keyword evidence="10" id="KW-1185">Reference proteome</keyword>
<feature type="transmembrane region" description="Helical" evidence="8">
    <location>
        <begin position="6"/>
        <end position="26"/>
    </location>
</feature>
<feature type="transmembrane region" description="Helical" evidence="8">
    <location>
        <begin position="339"/>
        <end position="359"/>
    </location>
</feature>
<evidence type="ECO:0000313" key="10">
    <source>
        <dbReference type="Proteomes" id="UP001595752"/>
    </source>
</evidence>
<keyword evidence="5 8" id="KW-0812">Transmembrane</keyword>
<dbReference type="EMBL" id="JBHRZT010000032">
    <property type="protein sequence ID" value="MFC3883577.1"/>
    <property type="molecule type" value="Genomic_DNA"/>
</dbReference>
<keyword evidence="3" id="KW-0813">Transport</keyword>
<feature type="transmembrane region" description="Helical" evidence="8">
    <location>
        <begin position="33"/>
        <end position="54"/>
    </location>
</feature>
<evidence type="ECO:0000256" key="4">
    <source>
        <dbReference type="ARBA" id="ARBA00022544"/>
    </source>
</evidence>
<evidence type="ECO:0000256" key="6">
    <source>
        <dbReference type="ARBA" id="ARBA00022989"/>
    </source>
</evidence>
<dbReference type="PANTHER" id="PTHR34975:SF2">
    <property type="entry name" value="SPORE GERMINATION PROTEIN A2"/>
    <property type="match status" value="1"/>
</dbReference>
<feature type="transmembrane region" description="Helical" evidence="8">
    <location>
        <begin position="110"/>
        <end position="128"/>
    </location>
</feature>
<dbReference type="Proteomes" id="UP001595752">
    <property type="component" value="Unassembled WGS sequence"/>
</dbReference>
<evidence type="ECO:0000256" key="3">
    <source>
        <dbReference type="ARBA" id="ARBA00022448"/>
    </source>
</evidence>
<reference evidence="10" key="1">
    <citation type="journal article" date="2019" name="Int. J. Syst. Evol. Microbiol.">
        <title>The Global Catalogue of Microorganisms (GCM) 10K type strain sequencing project: providing services to taxonomists for standard genome sequencing and annotation.</title>
        <authorList>
            <consortium name="The Broad Institute Genomics Platform"/>
            <consortium name="The Broad Institute Genome Sequencing Center for Infectious Disease"/>
            <person name="Wu L."/>
            <person name="Ma J."/>
        </authorList>
    </citation>
    <scope>NUCLEOTIDE SEQUENCE [LARGE SCALE GENOMIC DNA]</scope>
    <source>
        <strain evidence="10">CCUG 61889</strain>
    </source>
</reference>
<dbReference type="InterPro" id="IPR004761">
    <property type="entry name" value="Spore_GerAB"/>
</dbReference>
<accession>A0ABV8AZZ2</accession>
<gene>
    <name evidence="9" type="ORF">ACFOU2_08665</name>
</gene>
<comment type="caution">
    <text evidence="9">The sequence shown here is derived from an EMBL/GenBank/DDBJ whole genome shotgun (WGS) entry which is preliminary data.</text>
</comment>
<organism evidence="9 10">
    <name type="scientific">Bacillus songklensis</name>
    <dbReference type="NCBI Taxonomy" id="1069116"/>
    <lineage>
        <taxon>Bacteria</taxon>
        <taxon>Bacillati</taxon>
        <taxon>Bacillota</taxon>
        <taxon>Bacilli</taxon>
        <taxon>Bacillales</taxon>
        <taxon>Bacillaceae</taxon>
        <taxon>Bacillus</taxon>
    </lineage>
</organism>
<comment type="similarity">
    <text evidence="2">Belongs to the amino acid-polyamine-organocation (APC) superfamily. Spore germination protein (SGP) (TC 2.A.3.9) family.</text>
</comment>